<comment type="caution">
    <text evidence="6">The sequence shown here is derived from an EMBL/GenBank/DDBJ whole genome shotgun (WGS) entry which is preliminary data.</text>
</comment>
<evidence type="ECO:0000313" key="6">
    <source>
        <dbReference type="EMBL" id="OHU97330.1"/>
    </source>
</evidence>
<feature type="domain" description="Flagellar basal body rod protein N-terminal" evidence="4">
    <location>
        <begin position="18"/>
        <end position="34"/>
    </location>
</feature>
<dbReference type="Pfam" id="PF06429">
    <property type="entry name" value="Flg_bbr_C"/>
    <property type="match status" value="1"/>
</dbReference>
<dbReference type="InterPro" id="IPR001444">
    <property type="entry name" value="Flag_bb_rod_N"/>
</dbReference>
<evidence type="ECO:0008006" key="8">
    <source>
        <dbReference type="Google" id="ProtNLM"/>
    </source>
</evidence>
<dbReference type="PANTHER" id="PTHR30435:SF19">
    <property type="entry name" value="FLAGELLAR BASAL-BODY ROD PROTEIN FLGG"/>
    <property type="match status" value="1"/>
</dbReference>
<organism evidence="6 7">
    <name type="scientific">Pseudoalteromonas byunsanensis</name>
    <dbReference type="NCBI Taxonomy" id="327939"/>
    <lineage>
        <taxon>Bacteria</taxon>
        <taxon>Pseudomonadati</taxon>
        <taxon>Pseudomonadota</taxon>
        <taxon>Gammaproteobacteria</taxon>
        <taxon>Alteromonadales</taxon>
        <taxon>Pseudoalteromonadaceae</taxon>
        <taxon>Pseudoalteromonas</taxon>
    </lineage>
</organism>
<gene>
    <name evidence="6" type="ORF">BIW53_03135</name>
</gene>
<keyword evidence="7" id="KW-1185">Reference proteome</keyword>
<evidence type="ECO:0000256" key="1">
    <source>
        <dbReference type="ARBA" id="ARBA00004117"/>
    </source>
</evidence>
<dbReference type="Pfam" id="PF00460">
    <property type="entry name" value="Flg_bb_rod"/>
    <property type="match status" value="1"/>
</dbReference>
<comment type="subcellular location">
    <subcellularLocation>
        <location evidence="1">Bacterial flagellum basal body</location>
    </subcellularLocation>
</comment>
<name>A0A1S1NCJ3_9GAMM</name>
<dbReference type="EMBL" id="MNAN01000018">
    <property type="protein sequence ID" value="OHU97330.1"/>
    <property type="molecule type" value="Genomic_DNA"/>
</dbReference>
<dbReference type="PANTHER" id="PTHR30435">
    <property type="entry name" value="FLAGELLAR PROTEIN"/>
    <property type="match status" value="1"/>
</dbReference>
<dbReference type="GO" id="GO:0071978">
    <property type="term" value="P:bacterial-type flagellum-dependent swarming motility"/>
    <property type="evidence" value="ECO:0007669"/>
    <property type="project" value="TreeGrafter"/>
</dbReference>
<evidence type="ECO:0000256" key="3">
    <source>
        <dbReference type="ARBA" id="ARBA00023143"/>
    </source>
</evidence>
<feature type="domain" description="Flagellar basal-body/hook protein C-terminal" evidence="5">
    <location>
        <begin position="177"/>
        <end position="218"/>
    </location>
</feature>
<protein>
    <recommendedName>
        <fullName evidence="8">Flagellar basal body protein</fullName>
    </recommendedName>
</protein>
<dbReference type="SUPFAM" id="SSF117143">
    <property type="entry name" value="Flagellar hook protein flgE"/>
    <property type="match status" value="1"/>
</dbReference>
<keyword evidence="3" id="KW-0975">Bacterial flagellum</keyword>
<dbReference type="GO" id="GO:0009425">
    <property type="term" value="C:bacterial-type flagellum basal body"/>
    <property type="evidence" value="ECO:0007669"/>
    <property type="project" value="UniProtKB-SubCell"/>
</dbReference>
<dbReference type="InterPro" id="IPR037925">
    <property type="entry name" value="FlgE/F/G-like"/>
</dbReference>
<evidence type="ECO:0000259" key="5">
    <source>
        <dbReference type="Pfam" id="PF06429"/>
    </source>
</evidence>
<reference evidence="6 7" key="1">
    <citation type="submission" date="2016-10" db="EMBL/GenBank/DDBJ databases">
        <title>Pseudoalteromonas amylolytica sp. nov., isolated from the surface seawater.</title>
        <authorList>
            <person name="Wu Y.-H."/>
            <person name="Cheng H."/>
            <person name="Jin X.-B."/>
            <person name="Wang C.-S."/>
            <person name="Xu X.-W."/>
        </authorList>
    </citation>
    <scope>NUCLEOTIDE SEQUENCE [LARGE SCALE GENOMIC DNA]</scope>
    <source>
        <strain evidence="6 7">JCM 12483</strain>
    </source>
</reference>
<dbReference type="OrthoDB" id="8578401at2"/>
<accession>A0A1S1NCJ3</accession>
<evidence type="ECO:0000256" key="2">
    <source>
        <dbReference type="ARBA" id="ARBA00009677"/>
    </source>
</evidence>
<comment type="similarity">
    <text evidence="2">Belongs to the flagella basal body rod proteins family.</text>
</comment>
<dbReference type="AlphaFoldDB" id="A0A1S1NCJ3"/>
<dbReference type="STRING" id="327939.BIW53_03135"/>
<proteinExistence type="inferred from homology"/>
<dbReference type="RefSeq" id="WP_070990359.1">
    <property type="nucleotide sequence ID" value="NZ_CBCSHD010000008.1"/>
</dbReference>
<evidence type="ECO:0000259" key="4">
    <source>
        <dbReference type="Pfam" id="PF00460"/>
    </source>
</evidence>
<evidence type="ECO:0000313" key="7">
    <source>
        <dbReference type="Proteomes" id="UP000180253"/>
    </source>
</evidence>
<dbReference type="Proteomes" id="UP000180253">
    <property type="component" value="Unassembled WGS sequence"/>
</dbReference>
<sequence>MAVIEAIALGIERDLEHLKAISQNVANVNTPGYQAVQSFDVALNGHNTIAQQKIAPKYGAIKDSDRGLDWAIASKGYFVIEKNDQLFVSRYGRFHVSQDGWLTHVSGGKLVGESGAINVGHGHVTVAENGQIFVDGQQLEQLKIVDVGQVLTGHSGGLYAFSGSVSEVHDKQIKGNAINVSNVDSGEQMTNMININRHVQSLQKAASAYDQMMNAGINELGRR</sequence>
<dbReference type="InterPro" id="IPR010930">
    <property type="entry name" value="Flg_bb/hook_C_dom"/>
</dbReference>